<keyword evidence="2" id="KW-0227">DNA damage</keyword>
<dbReference type="EMBL" id="GL438386">
    <property type="protein sequence ID" value="EFN69057.1"/>
    <property type="molecule type" value="Genomic_DNA"/>
</dbReference>
<dbReference type="PANTHER" id="PTHR15321:SF3">
    <property type="entry name" value="TP53-BINDING PROTEIN 1"/>
    <property type="match status" value="1"/>
</dbReference>
<dbReference type="InterPro" id="IPR056492">
    <property type="entry name" value="SH3_Hsr9"/>
</dbReference>
<dbReference type="Pfam" id="PF24680">
    <property type="entry name" value="SH3_Hsr9"/>
    <property type="match status" value="1"/>
</dbReference>
<dbReference type="Proteomes" id="UP000000311">
    <property type="component" value="Unassembled WGS sequence"/>
</dbReference>
<dbReference type="InParanoid" id="E2ABW2"/>
<feature type="region of interest" description="Disordered" evidence="4">
    <location>
        <begin position="284"/>
        <end position="307"/>
    </location>
</feature>
<dbReference type="Pfam" id="PF18428">
    <property type="entry name" value="BRCT_3"/>
    <property type="match status" value="1"/>
</dbReference>
<accession>E2ABW2</accession>
<feature type="compositionally biased region" description="Basic and acidic residues" evidence="4">
    <location>
        <begin position="284"/>
        <end position="296"/>
    </location>
</feature>
<feature type="compositionally biased region" description="Polar residues" evidence="4">
    <location>
        <begin position="347"/>
        <end position="362"/>
    </location>
</feature>
<proteinExistence type="predicted"/>
<dbReference type="InterPro" id="IPR047249">
    <property type="entry name" value="BRCT_p53bp1-like_rpt1"/>
</dbReference>
<feature type="region of interest" description="Disordered" evidence="4">
    <location>
        <begin position="1134"/>
        <end position="1174"/>
    </location>
</feature>
<organism evidence="7">
    <name type="scientific">Camponotus floridanus</name>
    <name type="common">Florida carpenter ant</name>
    <dbReference type="NCBI Taxonomy" id="104421"/>
    <lineage>
        <taxon>Eukaryota</taxon>
        <taxon>Metazoa</taxon>
        <taxon>Ecdysozoa</taxon>
        <taxon>Arthropoda</taxon>
        <taxon>Hexapoda</taxon>
        <taxon>Insecta</taxon>
        <taxon>Pterygota</taxon>
        <taxon>Neoptera</taxon>
        <taxon>Endopterygota</taxon>
        <taxon>Hymenoptera</taxon>
        <taxon>Apocrita</taxon>
        <taxon>Aculeata</taxon>
        <taxon>Formicoidea</taxon>
        <taxon>Formicidae</taxon>
        <taxon>Formicinae</taxon>
        <taxon>Camponotus</taxon>
    </lineage>
</organism>
<feature type="region of interest" description="Disordered" evidence="4">
    <location>
        <begin position="336"/>
        <end position="369"/>
    </location>
</feature>
<dbReference type="STRING" id="104421.E2ABW2"/>
<comment type="subcellular location">
    <subcellularLocation>
        <location evidence="1">Nucleus</location>
    </subcellularLocation>
</comment>
<dbReference type="GO" id="GO:0005634">
    <property type="term" value="C:nucleus"/>
    <property type="evidence" value="ECO:0007669"/>
    <property type="project" value="UniProtKB-SubCell"/>
</dbReference>
<evidence type="ECO:0000313" key="6">
    <source>
        <dbReference type="EMBL" id="EFN69057.1"/>
    </source>
</evidence>
<sequence length="1434" mass="159154">MASVSQDNGRRGKGSGVSARDYLESGHDHDRLPRCIFARGTIPSLSALLRKCAETKRNVSLTPVADQVVDRRQAGALIGVVDVGTTRSEGTRRQVSNAYQNLLTMSNSEEMDSYVSDTQEAYKNANEEPNKKNFNEDASWNESQDFHLVVEGDESMTDRTKLSMEDANHQDSTEQSNLQQIPDMSQTDDKIMATNDEKIKNITDGKTIEDESVGNVLSDVNDSARKDELSDEDEIIQATPPQNHSPPKKGAGNIDITSLKRKAESMDELPAKIARTASVENVADAEKRLEEEEVSHQSDGSDDSCQDLFKNVDKNVVIEETQESTNQEFIQNSLASPLESTTDDNKTPNPCHSKQTNPQEQVFSEKCSSMEKNENLNVSAKLADVSDNDSIIVNVNSMHESDSQIEDNDLPSEVKRNADSTVTVEKSTTETLDEINKSVNVKETETISNESNKIEHTNCIKKTTDDGKETPRVKLRTSVELIYESTSQIADNDENKSKEVVEIDEDEGDKIVDSSTEVIYDRKNTKPEPEIVEIIDDSREDNERIRPGLVPDSGEGSEVQVMEKNSFENKSSVDFNYKSTESMKESSLDSRPPTTDNKVMNGSLESKKADNDVTLSAESDTFSVYDAPIFTKTDSNLDNIKKSDNVKSNSFVFRDPDNIELINISDNDTSNVEEKNKSDLIHNGTSTKTVQMEREIGMYVKLKCVLHMDENTKEYVNKELTAVHCEPAVIESTVGRQKNEDSQSSLADISDNKDSPPCSVNSNPQLYQLPSRLSIMSSISSSSSMSSAAALTAKLALKARGSTKYAKKLSSQEALHVLTDKLISDETYSRVTREWKNHHLVTATILNCANTELNTTNVSNVELMDHRNQHLRENFVRSSTPSEDAAADEKIELTATPKSTKKGKAVKRPRSKLTRTNVAQTNGNEDVTNINTEPALHVSFAETDTPSGRKKSRLESTESKLGIDVLANSPASSLQNDPADELIGKSVFAKWSDNNYYPGIVGDRIKTKYKVNFYDGKSKTLIPEFLIPIPKILREGLSVYATTKANDYGSVGIIVDSHTSSTMSNSKDNSDTYYTVEIDEGEPLRVQVRDIFLSADQAQVLKEEVDYADKSSLPSTPKALGQVTLDNVVDGKRRSKRIGTPVFSTPKSKSSGTSSSISSKIKPSEPSGSGVSVRLKDTLENESVSSDSNVESAQMDMYVLKGVQREIISTPYEQTAKGSQNRIKGKPRSRKKIDDPQTIAKLGPIPQANSNIFKGMSFILTCVLMKELDRYKDISSVETATDTETENEDDWMEQPFVRDRLHTQILAGGGKIYEDFDQIPKEEYKNTKLITNVPNRTAKNILCLSVGISAYNHKWIIRCCLENFTNQGAMEAMDFGSNNVIVLSNLTCPSWAVSRANHLRIPVLSTTWVVQCLIEGKLCSYDQHPRFKYNYIQN</sequence>
<feature type="domain" description="BRCT" evidence="5">
    <location>
        <begin position="1248"/>
        <end position="1359"/>
    </location>
</feature>
<keyword evidence="3" id="KW-0539">Nucleus</keyword>
<evidence type="ECO:0000313" key="7">
    <source>
        <dbReference type="Proteomes" id="UP000000311"/>
    </source>
</evidence>
<feature type="region of interest" description="Disordered" evidence="4">
    <location>
        <begin position="535"/>
        <end position="558"/>
    </location>
</feature>
<name>E2ABW2_CAMFO</name>
<feature type="compositionally biased region" description="Polar residues" evidence="4">
    <location>
        <begin position="173"/>
        <end position="184"/>
    </location>
</feature>
<dbReference type="Gene3D" id="3.40.50.10190">
    <property type="entry name" value="BRCT domain"/>
    <property type="match status" value="2"/>
</dbReference>
<dbReference type="GO" id="GO:0042393">
    <property type="term" value="F:histone binding"/>
    <property type="evidence" value="ECO:0007669"/>
    <property type="project" value="TreeGrafter"/>
</dbReference>
<dbReference type="CDD" id="cd17724">
    <property type="entry name" value="BRCT_p53bp1_rpt2"/>
    <property type="match status" value="1"/>
</dbReference>
<dbReference type="InterPro" id="IPR047252">
    <property type="entry name" value="TP53BP1-like"/>
</dbReference>
<dbReference type="OrthoDB" id="129353at2759"/>
<dbReference type="InterPro" id="IPR001357">
    <property type="entry name" value="BRCT_dom"/>
</dbReference>
<dbReference type="GO" id="GO:0000077">
    <property type="term" value="P:DNA damage checkpoint signaling"/>
    <property type="evidence" value="ECO:0007669"/>
    <property type="project" value="TreeGrafter"/>
</dbReference>
<dbReference type="OMA" id="VFAKWSD"/>
<dbReference type="InterPro" id="IPR036420">
    <property type="entry name" value="BRCT_dom_sf"/>
</dbReference>
<reference evidence="6 7" key="1">
    <citation type="journal article" date="2010" name="Science">
        <title>Genomic comparison of the ants Camponotus floridanus and Harpegnathos saltator.</title>
        <authorList>
            <person name="Bonasio R."/>
            <person name="Zhang G."/>
            <person name="Ye C."/>
            <person name="Mutti N.S."/>
            <person name="Fang X."/>
            <person name="Qin N."/>
            <person name="Donahue G."/>
            <person name="Yang P."/>
            <person name="Li Q."/>
            <person name="Li C."/>
            <person name="Zhang P."/>
            <person name="Huang Z."/>
            <person name="Berger S.L."/>
            <person name="Reinberg D."/>
            <person name="Wang J."/>
            <person name="Liebig J."/>
        </authorList>
    </citation>
    <scope>NUCLEOTIDE SEQUENCE [LARGE SCALE GENOMIC DNA]</scope>
    <source>
        <strain evidence="7">C129</strain>
    </source>
</reference>
<dbReference type="PANTHER" id="PTHR15321">
    <property type="entry name" value="TUMOR SUPPRESSOR P53-BINDING PROTEIN 1"/>
    <property type="match status" value="1"/>
</dbReference>
<dbReference type="InterPro" id="IPR047250">
    <property type="entry name" value="BRCT_p53bp1-like_rpt2"/>
</dbReference>
<feature type="compositionally biased region" description="Polar residues" evidence="4">
    <location>
        <begin position="592"/>
        <end position="604"/>
    </location>
</feature>
<keyword evidence="7" id="KW-1185">Reference proteome</keyword>
<feature type="region of interest" description="Disordered" evidence="4">
    <location>
        <begin position="1"/>
        <end position="25"/>
    </location>
</feature>
<dbReference type="SUPFAM" id="SSF63748">
    <property type="entry name" value="Tudor/PWWP/MBT"/>
    <property type="match status" value="1"/>
</dbReference>
<feature type="region of interest" description="Disordered" evidence="4">
    <location>
        <begin position="165"/>
        <end position="184"/>
    </location>
</feature>
<feature type="compositionally biased region" description="Low complexity" evidence="4">
    <location>
        <begin position="1144"/>
        <end position="1170"/>
    </location>
</feature>
<dbReference type="SUPFAM" id="SSF52113">
    <property type="entry name" value="BRCT domain"/>
    <property type="match status" value="2"/>
</dbReference>
<dbReference type="CDD" id="cd17745">
    <property type="entry name" value="BRCT_p53bp1_rpt1"/>
    <property type="match status" value="1"/>
</dbReference>
<protein>
    <submittedName>
        <fullName evidence="6">Tumor suppressor p53-binding protein 1</fullName>
    </submittedName>
</protein>
<dbReference type="Gene3D" id="2.30.30.140">
    <property type="match status" value="1"/>
</dbReference>
<dbReference type="GO" id="GO:0045944">
    <property type="term" value="P:positive regulation of transcription by RNA polymerase II"/>
    <property type="evidence" value="ECO:0007669"/>
    <property type="project" value="TreeGrafter"/>
</dbReference>
<evidence type="ECO:0000256" key="3">
    <source>
        <dbReference type="ARBA" id="ARBA00023242"/>
    </source>
</evidence>
<evidence type="ECO:0000256" key="1">
    <source>
        <dbReference type="ARBA" id="ARBA00004123"/>
    </source>
</evidence>
<dbReference type="PROSITE" id="PS50172">
    <property type="entry name" value="BRCT"/>
    <property type="match status" value="1"/>
</dbReference>
<evidence type="ECO:0000259" key="5">
    <source>
        <dbReference type="PROSITE" id="PS50172"/>
    </source>
</evidence>
<evidence type="ECO:0000256" key="2">
    <source>
        <dbReference type="ARBA" id="ARBA00022763"/>
    </source>
</evidence>
<evidence type="ECO:0000256" key="4">
    <source>
        <dbReference type="SAM" id="MobiDB-lite"/>
    </source>
</evidence>
<feature type="region of interest" description="Disordered" evidence="4">
    <location>
        <begin position="580"/>
        <end position="612"/>
    </location>
</feature>
<feature type="region of interest" description="Disordered" evidence="4">
    <location>
        <begin position="733"/>
        <end position="763"/>
    </location>
</feature>
<gene>
    <name evidence="6" type="ORF">EAG_02820</name>
</gene>